<sequence>MPTLTQASGEAFPTPRWYGVGKASLDVLPDAILYVGKVGFLHSIDSVHEGTSTTRLTILDGVNYACWKARMIVFLKSIDSKCWKVVIIGWEHLSTKDAASKVTLKPKISWSKEEDEASLGNSRALNVLFNGIDQNVFKLINTALKMVEDKTIVELNVHVMDLANKSFSFGENLSNTKLVRKVLRSLPSCFNMKITAIEDAHDITTMKLDQLFKFLRTFELSLDDNVLKKEK</sequence>
<dbReference type="Pfam" id="PF14223">
    <property type="entry name" value="Retrotran_gag_2"/>
    <property type="match status" value="1"/>
</dbReference>
<comment type="caution">
    <text evidence="1">The sequence shown here is derived from an EMBL/GenBank/DDBJ whole genome shotgun (WGS) entry which is preliminary data.</text>
</comment>
<name>A0A5A7V2Z3_CUCMM</name>
<dbReference type="Proteomes" id="UP000321393">
    <property type="component" value="Unassembled WGS sequence"/>
</dbReference>
<reference evidence="1 2" key="1">
    <citation type="submission" date="2019-08" db="EMBL/GenBank/DDBJ databases">
        <title>Draft genome sequences of two oriental melons (Cucumis melo L. var makuwa).</title>
        <authorList>
            <person name="Kwon S.-Y."/>
        </authorList>
    </citation>
    <scope>NUCLEOTIDE SEQUENCE [LARGE SCALE GENOMIC DNA]</scope>
    <source>
        <strain evidence="2">cv. SW 3</strain>
        <tissue evidence="1">Leaf</tissue>
    </source>
</reference>
<proteinExistence type="predicted"/>
<accession>A0A5A7V2Z3</accession>
<protein>
    <submittedName>
        <fullName evidence="1">Gag-pol polyprotein</fullName>
    </submittedName>
</protein>
<dbReference type="OrthoDB" id="7920740at2759"/>
<evidence type="ECO:0000313" key="1">
    <source>
        <dbReference type="EMBL" id="KAA0060245.1"/>
    </source>
</evidence>
<organism evidence="1 2">
    <name type="scientific">Cucumis melo var. makuwa</name>
    <name type="common">Oriental melon</name>
    <dbReference type="NCBI Taxonomy" id="1194695"/>
    <lineage>
        <taxon>Eukaryota</taxon>
        <taxon>Viridiplantae</taxon>
        <taxon>Streptophyta</taxon>
        <taxon>Embryophyta</taxon>
        <taxon>Tracheophyta</taxon>
        <taxon>Spermatophyta</taxon>
        <taxon>Magnoliopsida</taxon>
        <taxon>eudicotyledons</taxon>
        <taxon>Gunneridae</taxon>
        <taxon>Pentapetalae</taxon>
        <taxon>rosids</taxon>
        <taxon>fabids</taxon>
        <taxon>Cucurbitales</taxon>
        <taxon>Cucurbitaceae</taxon>
        <taxon>Benincaseae</taxon>
        <taxon>Cucumis</taxon>
    </lineage>
</organism>
<dbReference type="PANTHER" id="PTHR35317">
    <property type="entry name" value="OS04G0629600 PROTEIN"/>
    <property type="match status" value="1"/>
</dbReference>
<dbReference type="AlphaFoldDB" id="A0A5A7V2Z3"/>
<gene>
    <name evidence="1" type="ORF">E6C27_scaffold386G00860</name>
</gene>
<dbReference type="EMBL" id="SSTE01005687">
    <property type="protein sequence ID" value="KAA0060245.1"/>
    <property type="molecule type" value="Genomic_DNA"/>
</dbReference>
<evidence type="ECO:0000313" key="2">
    <source>
        <dbReference type="Proteomes" id="UP000321393"/>
    </source>
</evidence>
<dbReference type="PANTHER" id="PTHR35317:SF23">
    <property type="entry name" value="OS04G0629600 PROTEIN"/>
    <property type="match status" value="1"/>
</dbReference>